<dbReference type="EMBL" id="CVQI01036993">
    <property type="protein sequence ID" value="CRK47813.1"/>
    <property type="molecule type" value="Genomic_DNA"/>
</dbReference>
<protein>
    <submittedName>
        <fullName evidence="2">Uncharacterized protein</fullName>
    </submittedName>
</protein>
<feature type="compositionally biased region" description="Basic residues" evidence="1">
    <location>
        <begin position="21"/>
        <end position="30"/>
    </location>
</feature>
<accession>A0A0G4NMY6</accession>
<organism evidence="2 3">
    <name type="scientific">Verticillium longisporum</name>
    <name type="common">Verticillium dahliae var. longisporum</name>
    <dbReference type="NCBI Taxonomy" id="100787"/>
    <lineage>
        <taxon>Eukaryota</taxon>
        <taxon>Fungi</taxon>
        <taxon>Dikarya</taxon>
        <taxon>Ascomycota</taxon>
        <taxon>Pezizomycotina</taxon>
        <taxon>Sordariomycetes</taxon>
        <taxon>Hypocreomycetidae</taxon>
        <taxon>Glomerellales</taxon>
        <taxon>Plectosphaerellaceae</taxon>
        <taxon>Verticillium</taxon>
    </lineage>
</organism>
<evidence type="ECO:0000313" key="3">
    <source>
        <dbReference type="Proteomes" id="UP000045706"/>
    </source>
</evidence>
<sequence length="30" mass="3452">HEDHGTQDTLCQALRPLRGPLGRRRDHGRC</sequence>
<gene>
    <name evidence="2" type="ORF">BN1723_020402</name>
</gene>
<reference evidence="3" key="1">
    <citation type="submission" date="2015-05" db="EMBL/GenBank/DDBJ databases">
        <authorList>
            <person name="Fogelqvist Johan"/>
        </authorList>
    </citation>
    <scope>NUCLEOTIDE SEQUENCE [LARGE SCALE GENOMIC DNA]</scope>
</reference>
<evidence type="ECO:0000313" key="2">
    <source>
        <dbReference type="EMBL" id="CRK47813.1"/>
    </source>
</evidence>
<dbReference type="Proteomes" id="UP000045706">
    <property type="component" value="Unassembled WGS sequence"/>
</dbReference>
<proteinExistence type="predicted"/>
<feature type="non-terminal residue" evidence="2">
    <location>
        <position position="1"/>
    </location>
</feature>
<name>A0A0G4NMY6_VERLO</name>
<dbReference type="AlphaFoldDB" id="A0A0G4NMY6"/>
<feature type="region of interest" description="Disordered" evidence="1">
    <location>
        <begin position="1"/>
        <end position="30"/>
    </location>
</feature>
<evidence type="ECO:0000256" key="1">
    <source>
        <dbReference type="SAM" id="MobiDB-lite"/>
    </source>
</evidence>